<proteinExistence type="predicted"/>
<evidence type="ECO:0000313" key="5">
    <source>
        <dbReference type="EMBL" id="MDZ5757579.1"/>
    </source>
</evidence>
<dbReference type="InterPro" id="IPR009057">
    <property type="entry name" value="Homeodomain-like_sf"/>
</dbReference>
<dbReference type="Pfam" id="PF12833">
    <property type="entry name" value="HTH_18"/>
    <property type="match status" value="1"/>
</dbReference>
<dbReference type="PROSITE" id="PS00041">
    <property type="entry name" value="HTH_ARAC_FAMILY_1"/>
    <property type="match status" value="1"/>
</dbReference>
<dbReference type="RefSeq" id="WP_322808457.1">
    <property type="nucleotide sequence ID" value="NZ_JAVBVO010000002.1"/>
</dbReference>
<protein>
    <submittedName>
        <fullName evidence="5">Phosphoenolpyruvate hydrolase family protein</fullName>
    </submittedName>
</protein>
<dbReference type="Gene3D" id="3.20.20.70">
    <property type="entry name" value="Aldolase class I"/>
    <property type="match status" value="1"/>
</dbReference>
<dbReference type="AlphaFoldDB" id="A0AAW9JSN6"/>
<dbReference type="EMBL" id="JAVBVO010000002">
    <property type="protein sequence ID" value="MDZ5757579.1"/>
    <property type="molecule type" value="Genomic_DNA"/>
</dbReference>
<comment type="caution">
    <text evidence="5">The sequence shown here is derived from an EMBL/GenBank/DDBJ whole genome shotgun (WGS) entry which is preliminary data.</text>
</comment>
<reference evidence="5" key="1">
    <citation type="submission" date="2023-08" db="EMBL/GenBank/DDBJ databases">
        <title>Genomic characterization of piscicolin 126 produced by Carnobacterium maltaromaticum CM22 strain isolated from salmon (Salmo salar).</title>
        <authorList>
            <person name="Gonzalez-Gragera E."/>
            <person name="Garcia-Lopez J.D."/>
            <person name="Teso-Perez C."/>
            <person name="Gimenez-Hernandez I."/>
            <person name="Peralta-Sanchez J.M."/>
            <person name="Valdivia E."/>
            <person name="Montalban-Lopez M."/>
            <person name="Martin-Platero A.M."/>
            <person name="Banos A."/>
            <person name="Martinez-Bueno M."/>
        </authorList>
    </citation>
    <scope>NUCLEOTIDE SEQUENCE</scope>
    <source>
        <strain evidence="5">CM22</strain>
    </source>
</reference>
<dbReference type="GO" id="GO:0003700">
    <property type="term" value="F:DNA-binding transcription factor activity"/>
    <property type="evidence" value="ECO:0007669"/>
    <property type="project" value="InterPro"/>
</dbReference>
<dbReference type="PROSITE" id="PS01124">
    <property type="entry name" value="HTH_ARAC_FAMILY_2"/>
    <property type="match status" value="1"/>
</dbReference>
<name>A0AAW9JSN6_CARML</name>
<keyword evidence="2" id="KW-0238">DNA-binding</keyword>
<feature type="domain" description="HTH araC/xylS-type" evidence="4">
    <location>
        <begin position="296"/>
        <end position="395"/>
    </location>
</feature>
<keyword evidence="1" id="KW-0805">Transcription regulation</keyword>
<dbReference type="InterPro" id="IPR015813">
    <property type="entry name" value="Pyrv/PenolPyrv_kinase-like_dom"/>
</dbReference>
<accession>A0AAW9JSN6</accession>
<gene>
    <name evidence="5" type="ORF">RAK27_02800</name>
</gene>
<dbReference type="InterPro" id="IPR018060">
    <property type="entry name" value="HTH_AraC"/>
</dbReference>
<evidence type="ECO:0000256" key="1">
    <source>
        <dbReference type="ARBA" id="ARBA00023015"/>
    </source>
</evidence>
<dbReference type="GO" id="GO:0043565">
    <property type="term" value="F:sequence-specific DNA binding"/>
    <property type="evidence" value="ECO:0007669"/>
    <property type="project" value="InterPro"/>
</dbReference>
<dbReference type="InterPro" id="IPR051353">
    <property type="entry name" value="Tobamovirus_resist_UPF0261"/>
</dbReference>
<dbReference type="PANTHER" id="PTHR31862:SF1">
    <property type="entry name" value="UPF0261 DOMAIN PROTEIN (AFU_ORTHOLOGUE AFUA_1G10120)"/>
    <property type="match status" value="1"/>
</dbReference>
<dbReference type="InterPro" id="IPR018062">
    <property type="entry name" value="HTH_AraC-typ_CS"/>
</dbReference>
<dbReference type="SMART" id="SM00342">
    <property type="entry name" value="HTH_ARAC"/>
    <property type="match status" value="1"/>
</dbReference>
<dbReference type="InterPro" id="IPR013785">
    <property type="entry name" value="Aldolase_TIM"/>
</dbReference>
<keyword evidence="5" id="KW-0378">Hydrolase</keyword>
<dbReference type="SUPFAM" id="SSF51621">
    <property type="entry name" value="Phosphoenolpyruvate/pyruvate domain"/>
    <property type="match status" value="1"/>
</dbReference>
<dbReference type="Gene3D" id="1.10.10.60">
    <property type="entry name" value="Homeodomain-like"/>
    <property type="match status" value="2"/>
</dbReference>
<keyword evidence="3" id="KW-0804">Transcription</keyword>
<dbReference type="SUPFAM" id="SSF46689">
    <property type="entry name" value="Homeodomain-like"/>
    <property type="match status" value="2"/>
</dbReference>
<evidence type="ECO:0000313" key="6">
    <source>
        <dbReference type="Proteomes" id="UP001290462"/>
    </source>
</evidence>
<organism evidence="5 6">
    <name type="scientific">Carnobacterium maltaromaticum</name>
    <name type="common">Carnobacterium piscicola</name>
    <dbReference type="NCBI Taxonomy" id="2751"/>
    <lineage>
        <taxon>Bacteria</taxon>
        <taxon>Bacillati</taxon>
        <taxon>Bacillota</taxon>
        <taxon>Bacilli</taxon>
        <taxon>Lactobacillales</taxon>
        <taxon>Carnobacteriaceae</taxon>
        <taxon>Carnobacterium</taxon>
    </lineage>
</organism>
<dbReference type="GO" id="GO:0016787">
    <property type="term" value="F:hydrolase activity"/>
    <property type="evidence" value="ECO:0007669"/>
    <property type="project" value="UniProtKB-KW"/>
</dbReference>
<sequence length="399" mass="44360">MEVEKITKKIRRELIAGNRLLGVATGSGMSASQVQKGGADFILALNSGRFRVRGRSSLAGFLPFENSNQEVLNFATKEILPLLQHTPIIFGLNATDPTIDLVNFIGTIKANGFSGVNNYPTVGLLDGQFSEALEESGCSYQLEVEAIKLAHDQKLFTIAFVFNQEQALQMTEVGADVICFHCGLTRGGKLGAKKVLSLANVIASANEIVKVSREIRPNVITMIYGGPVSSLIDIRYIYNQIPGLNGYIGGSTFDRITPEELIIQKAKEFKSPKDSQDTSLMSQMLDGIDKHYDYVVFVEKYIEQNYHEGIYLEDLAQVAHVTSSYLSTLFKKKTGASFTEYLIKFRLNKAIELMAKPQRLSFKEIAFLVGYPDYAQFNKIFKKYMGTSPSEYSNARTKE</sequence>
<dbReference type="Proteomes" id="UP001290462">
    <property type="component" value="Unassembled WGS sequence"/>
</dbReference>
<dbReference type="Pfam" id="PF09370">
    <property type="entry name" value="PEP_hydrolase"/>
    <property type="match status" value="1"/>
</dbReference>
<dbReference type="PANTHER" id="PTHR31862">
    <property type="entry name" value="UPF0261 DOMAIN PROTEIN (AFU_ORTHOLOGUE AFUA_1G10120)"/>
    <property type="match status" value="1"/>
</dbReference>
<evidence type="ECO:0000259" key="4">
    <source>
        <dbReference type="PROSITE" id="PS01124"/>
    </source>
</evidence>
<dbReference type="InterPro" id="IPR009215">
    <property type="entry name" value="TIM-br_IGPS-like"/>
</dbReference>
<evidence type="ECO:0000256" key="2">
    <source>
        <dbReference type="ARBA" id="ARBA00023125"/>
    </source>
</evidence>
<evidence type="ECO:0000256" key="3">
    <source>
        <dbReference type="ARBA" id="ARBA00023163"/>
    </source>
</evidence>